<dbReference type="PATRIC" id="fig|1582439.9.peg.772"/>
<proteinExistence type="predicted"/>
<evidence type="ECO:0000256" key="3">
    <source>
        <dbReference type="PROSITE-ProRule" id="PRU00339"/>
    </source>
</evidence>
<evidence type="ECO:0000256" key="2">
    <source>
        <dbReference type="ARBA" id="ARBA00022803"/>
    </source>
</evidence>
<dbReference type="STRING" id="1582439.NPIRD3C_0755"/>
<dbReference type="InterPro" id="IPR011990">
    <property type="entry name" value="TPR-like_helical_dom_sf"/>
</dbReference>
<dbReference type="EMBL" id="CP010868">
    <property type="protein sequence ID" value="AJM91967.1"/>
    <property type="molecule type" value="Genomic_DNA"/>
</dbReference>
<feature type="repeat" description="TPR" evidence="3">
    <location>
        <begin position="408"/>
        <end position="441"/>
    </location>
</feature>
<reference evidence="4 5" key="2">
    <citation type="journal article" date="2016" name="ISME J.">
        <title>Physiological and genomic characterization of two novel marine thaumarchaeal strains indicates niche differentiation.</title>
        <authorList>
            <person name="Bayer B."/>
            <person name="Vojvoda J."/>
            <person name="Offre P."/>
            <person name="Alves R.J."/>
            <person name="Elisabeth N.H."/>
            <person name="Garcia J.A."/>
            <person name="Volland J.M."/>
            <person name="Srivastava A."/>
            <person name="Schleper C."/>
            <person name="Herndl G.J."/>
        </authorList>
    </citation>
    <scope>NUCLEOTIDE SEQUENCE [LARGE SCALE GENOMIC DNA]</scope>
    <source>
        <strain evidence="4 5">D3C</strain>
    </source>
</reference>
<dbReference type="InterPro" id="IPR019734">
    <property type="entry name" value="TPR_rpt"/>
</dbReference>
<dbReference type="HOGENOM" id="CLU_552771_0_0_2"/>
<organism evidence="4 5">
    <name type="scientific">Nitrosopumilus piranensis</name>
    <dbReference type="NCBI Taxonomy" id="1582439"/>
    <lineage>
        <taxon>Archaea</taxon>
        <taxon>Nitrososphaerota</taxon>
        <taxon>Nitrososphaeria</taxon>
        <taxon>Nitrosopumilales</taxon>
        <taxon>Nitrosopumilaceae</taxon>
        <taxon>Nitrosopumilus</taxon>
    </lineage>
</organism>
<dbReference type="InterPro" id="IPR051685">
    <property type="entry name" value="Ycf3/AcsC/BcsC/TPR_MFPF"/>
</dbReference>
<dbReference type="Pfam" id="PF13432">
    <property type="entry name" value="TPR_16"/>
    <property type="match status" value="1"/>
</dbReference>
<reference evidence="5" key="1">
    <citation type="submission" date="2015-02" db="EMBL/GenBank/DDBJ databases">
        <title>Characterization of two novel Thaumarchaeota isolated from the Northern Adriatic Sea.</title>
        <authorList>
            <person name="Bayer B."/>
            <person name="Vojvoda J."/>
            <person name="Offre P."/>
            <person name="Srivastava A."/>
            <person name="Elisabeth N."/>
            <person name="Garcia J.A.L."/>
            <person name="Schleper C."/>
            <person name="Herndl G.J."/>
        </authorList>
    </citation>
    <scope>NUCLEOTIDE SEQUENCE [LARGE SCALE GENOMIC DNA]</scope>
    <source>
        <strain evidence="5">D3C</strain>
    </source>
</reference>
<keyword evidence="2 3" id="KW-0802">TPR repeat</keyword>
<accession>A0A0C5C9V6</accession>
<sequence length="548" mass="61146">MIRFILGISLVLLAFAPLALSDVFADLFNVNFDKSSYHTGDSLVISGQIVDFGMPVIAMSIFDPAGKILSANNVELSSDGSFSKTIFLDSPFYEIAGEYLIKLDYGKVTEEHNFVIQGTVEAETASQEVIVPEIVSVYTEKDHYFDNNTIKIFGTVSSLDSPTVLIGVHDPFGTPVGFYFGNINDNLEFSASFLAKDGVNFKSEGTYSIKAHYAQTSTKHFFEYSANPPTKSVVEETTESLEDTTKTTVDETTDTVDATKDYVEKTIQEPIQETVPETIEETIETPTKIIEESPEPVKDIIDKEIISKKKIITKEKPVPEKEIISKETQPKNKSKENILENEEHDNLSVEDIELGKLLNQINLECDSSTFVDSISYYDGMGPALYRLCQFDNSLKFFNESLIEDPDNVEALVNKGSTLGKIGHVSESIAYYDRAIVLDPDFLSAKHNKANALATLGNLDDAILLYNEILEENPNYYTARTNLNTALSLKSEIPEPIVEIKMPEPEIENSFKEKPLPEKTIPVENKKEKPTNILEELTRVFSSLFGFVE</sequence>
<keyword evidence="5" id="KW-1185">Reference proteome</keyword>
<dbReference type="AlphaFoldDB" id="A0A0C5C9V6"/>
<dbReference type="PANTHER" id="PTHR44943:SF8">
    <property type="entry name" value="TPR REPEAT-CONTAINING PROTEIN MJ0263"/>
    <property type="match status" value="1"/>
</dbReference>
<gene>
    <name evidence="4" type="ORF">NPIRD3C_0755</name>
</gene>
<dbReference type="PANTHER" id="PTHR44943">
    <property type="entry name" value="CELLULOSE SYNTHASE OPERON PROTEIN C"/>
    <property type="match status" value="1"/>
</dbReference>
<evidence type="ECO:0000256" key="1">
    <source>
        <dbReference type="ARBA" id="ARBA00022737"/>
    </source>
</evidence>
<feature type="repeat" description="TPR" evidence="3">
    <location>
        <begin position="374"/>
        <end position="407"/>
    </location>
</feature>
<dbReference type="SMART" id="SM00028">
    <property type="entry name" value="TPR"/>
    <property type="match status" value="3"/>
</dbReference>
<protein>
    <submittedName>
        <fullName evidence="4">Uncharacterized protein</fullName>
    </submittedName>
</protein>
<dbReference type="Proteomes" id="UP000032027">
    <property type="component" value="Chromosome"/>
</dbReference>
<keyword evidence="1" id="KW-0677">Repeat</keyword>
<dbReference type="Gene3D" id="1.25.40.10">
    <property type="entry name" value="Tetratricopeptide repeat domain"/>
    <property type="match status" value="1"/>
</dbReference>
<name>A0A0C5C9V6_9ARCH</name>
<evidence type="ECO:0000313" key="4">
    <source>
        <dbReference type="EMBL" id="AJM91967.1"/>
    </source>
</evidence>
<dbReference type="SUPFAM" id="SSF48452">
    <property type="entry name" value="TPR-like"/>
    <property type="match status" value="1"/>
</dbReference>
<evidence type="ECO:0000313" key="5">
    <source>
        <dbReference type="Proteomes" id="UP000032027"/>
    </source>
</evidence>
<dbReference type="PROSITE" id="PS50005">
    <property type="entry name" value="TPR"/>
    <property type="match status" value="2"/>
</dbReference>
<reference evidence="4 5" key="3">
    <citation type="journal article" date="2019" name="Int. J. Syst. Evol. Microbiol.">
        <title>Nitrosopumilus adriaticus sp. nov. and Nitrosopumilus piranensis sp. nov., two ammonia-oxidizing archaea from the Adriatic Sea and members of the class Nitrososphaeria.</title>
        <authorList>
            <person name="Bayer B."/>
            <person name="Vojvoda J."/>
            <person name="Reinthaler T."/>
            <person name="Reyes C."/>
            <person name="Pinto M."/>
            <person name="Herndl G.J."/>
        </authorList>
    </citation>
    <scope>NUCLEOTIDE SEQUENCE [LARGE SCALE GENOMIC DNA]</scope>
    <source>
        <strain evidence="4 5">D3C</strain>
    </source>
</reference>
<dbReference type="KEGG" id="nid:NPIRD3C_0755"/>